<comment type="caution">
    <text evidence="3">The sequence shown here is derived from an EMBL/GenBank/DDBJ whole genome shotgun (WGS) entry which is preliminary data.</text>
</comment>
<dbReference type="AlphaFoldDB" id="A0A429G4J8"/>
<dbReference type="PANTHER" id="PTHR46118:SF4">
    <property type="entry name" value="PROTEIN ABHD11"/>
    <property type="match status" value="1"/>
</dbReference>
<evidence type="ECO:0000256" key="1">
    <source>
        <dbReference type="ARBA" id="ARBA00022801"/>
    </source>
</evidence>
<keyword evidence="1 3" id="KW-0378">Hydrolase</keyword>
<gene>
    <name evidence="3" type="ORF">D9Q81_05195</name>
</gene>
<proteinExistence type="predicted"/>
<protein>
    <submittedName>
        <fullName evidence="3">Alpha/beta fold hydrolase</fullName>
    </submittedName>
</protein>
<dbReference type="InterPro" id="IPR029058">
    <property type="entry name" value="AB_hydrolase_fold"/>
</dbReference>
<organism evidence="3 4">
    <name type="scientific">Candidatus Korarchaeum cryptofilum</name>
    <dbReference type="NCBI Taxonomy" id="498846"/>
    <lineage>
        <taxon>Archaea</taxon>
        <taxon>Thermoproteota</taxon>
        <taxon>Candidatus Korarchaeia</taxon>
        <taxon>Candidatus Korarchaeales</taxon>
        <taxon>Candidatus Korarchaeaceae</taxon>
        <taxon>Candidatus Korarchaeum</taxon>
    </lineage>
</organism>
<evidence type="ECO:0000259" key="2">
    <source>
        <dbReference type="Pfam" id="PF12146"/>
    </source>
</evidence>
<evidence type="ECO:0000313" key="4">
    <source>
        <dbReference type="Proteomes" id="UP000278149"/>
    </source>
</evidence>
<dbReference type="Pfam" id="PF12146">
    <property type="entry name" value="Hydrolase_4"/>
    <property type="match status" value="1"/>
</dbReference>
<name>A0A429G4J8_9CREN</name>
<dbReference type="Proteomes" id="UP000278149">
    <property type="component" value="Unassembled WGS sequence"/>
</dbReference>
<accession>A0A429G4J8</accession>
<sequence length="149" mass="16394">MASGMMRKVPLSIAVLLISSASLHLLQDVEFREGYLLSQGATLRYLLWSPRAEPKGLAVLYHGFGGSSEMMEWIGFELARQGYLVVSYDARGYGKSSSSLSYNLSVLLQDFRLISEKFNYSGEILLIGHSMGGRAVQELAPIVKPLSDS</sequence>
<reference evidence="3 4" key="1">
    <citation type="submission" date="2018-10" db="EMBL/GenBank/DDBJ databases">
        <title>Co-occurring genomic capacity for anaerobic methane metabolism and dissimilatory sulfite reduction discovered in the Korarchaeota.</title>
        <authorList>
            <person name="Mckay L.J."/>
            <person name="Dlakic M."/>
            <person name="Fields M.W."/>
            <person name="Delmont T.O."/>
            <person name="Eren A.M."/>
            <person name="Jay Z.J."/>
            <person name="Klingelsmith K.B."/>
            <person name="Rusch D.B."/>
            <person name="Inskeep W.P."/>
        </authorList>
    </citation>
    <scope>NUCLEOTIDE SEQUENCE [LARGE SCALE GENOMIC DNA]</scope>
    <source>
        <strain evidence="3 4">WS</strain>
    </source>
</reference>
<dbReference type="EMBL" id="RCOR01000025">
    <property type="protein sequence ID" value="RSN68716.1"/>
    <property type="molecule type" value="Genomic_DNA"/>
</dbReference>
<dbReference type="Gene3D" id="3.40.50.1820">
    <property type="entry name" value="alpha/beta hydrolase"/>
    <property type="match status" value="1"/>
</dbReference>
<dbReference type="GO" id="GO:0016787">
    <property type="term" value="F:hydrolase activity"/>
    <property type="evidence" value="ECO:0007669"/>
    <property type="project" value="UniProtKB-KW"/>
</dbReference>
<dbReference type="InterPro" id="IPR022742">
    <property type="entry name" value="Hydrolase_4"/>
</dbReference>
<dbReference type="SUPFAM" id="SSF53474">
    <property type="entry name" value="alpha/beta-Hydrolases"/>
    <property type="match status" value="1"/>
</dbReference>
<dbReference type="PANTHER" id="PTHR46118">
    <property type="entry name" value="PROTEIN ABHD11"/>
    <property type="match status" value="1"/>
</dbReference>
<feature type="domain" description="Serine aminopeptidase S33" evidence="2">
    <location>
        <begin position="53"/>
        <end position="140"/>
    </location>
</feature>
<evidence type="ECO:0000313" key="3">
    <source>
        <dbReference type="EMBL" id="RSN68716.1"/>
    </source>
</evidence>